<organism evidence="3">
    <name type="scientific">Tetraodon nigroviridis</name>
    <name type="common">Spotted green pufferfish</name>
    <name type="synonym">Chelonodon nigroviridis</name>
    <dbReference type="NCBI Taxonomy" id="99883"/>
    <lineage>
        <taxon>Eukaryota</taxon>
        <taxon>Metazoa</taxon>
        <taxon>Chordata</taxon>
        <taxon>Craniata</taxon>
        <taxon>Vertebrata</taxon>
        <taxon>Euteleostomi</taxon>
        <taxon>Actinopterygii</taxon>
        <taxon>Neopterygii</taxon>
        <taxon>Teleostei</taxon>
        <taxon>Neoteleostei</taxon>
        <taxon>Acanthomorphata</taxon>
        <taxon>Eupercaria</taxon>
        <taxon>Tetraodontiformes</taxon>
        <taxon>Tetradontoidea</taxon>
        <taxon>Tetraodontidae</taxon>
        <taxon>Tetraodon</taxon>
    </lineage>
</organism>
<feature type="domain" description="TGF-beta propeptide" evidence="2">
    <location>
        <begin position="27"/>
        <end position="127"/>
    </location>
</feature>
<gene>
    <name evidence="3" type="ORF">GSTENG00007495001</name>
</gene>
<reference evidence="3" key="2">
    <citation type="submission" date="2004-02" db="EMBL/GenBank/DDBJ databases">
        <authorList>
            <consortium name="Genoscope"/>
            <consortium name="Whitehead Institute Centre for Genome Research"/>
        </authorList>
    </citation>
    <scope>NUCLEOTIDE SEQUENCE</scope>
</reference>
<feature type="non-terminal residue" evidence="3">
    <location>
        <position position="127"/>
    </location>
</feature>
<protein>
    <submittedName>
        <fullName evidence="3">(spotted green pufferfish) hypothetical protein</fullName>
    </submittedName>
</protein>
<evidence type="ECO:0000259" key="2">
    <source>
        <dbReference type="Pfam" id="PF00688"/>
    </source>
</evidence>
<evidence type="ECO:0000313" key="3">
    <source>
        <dbReference type="EMBL" id="CAF92337.1"/>
    </source>
</evidence>
<dbReference type="OrthoDB" id="5987191at2759"/>
<keyword evidence="1" id="KW-0732">Signal</keyword>
<dbReference type="KEGG" id="tng:GSTEN00007495G001"/>
<dbReference type="Gene3D" id="2.60.120.970">
    <property type="match status" value="1"/>
</dbReference>
<comment type="caution">
    <text evidence="3">The sequence shown here is derived from an EMBL/GenBank/DDBJ whole genome shotgun (WGS) entry which is preliminary data.</text>
</comment>
<dbReference type="InterPro" id="IPR001111">
    <property type="entry name" value="TGF-b_propeptide"/>
</dbReference>
<sequence length="127" mass="14429">LVGLWWSAFCCTFLVAGSNYSLGGNNDVHLGFIHRRLRTHEKREMQKEILSILGLPHRPKPNLAQGKYNSAPLFMLDLYNTISGEEKKPVEVKLSRYHSTTQSLPLATYQETAFLNDADMVMSFVNL</sequence>
<name>Q4T445_TETNG</name>
<dbReference type="AlphaFoldDB" id="Q4T445"/>
<dbReference type="Pfam" id="PF00688">
    <property type="entry name" value="TGFb_propeptide"/>
    <property type="match status" value="1"/>
</dbReference>
<proteinExistence type="predicted"/>
<dbReference type="EMBL" id="CAAE01009828">
    <property type="protein sequence ID" value="CAF92337.1"/>
    <property type="molecule type" value="Genomic_DNA"/>
</dbReference>
<evidence type="ECO:0000256" key="1">
    <source>
        <dbReference type="SAM" id="SignalP"/>
    </source>
</evidence>
<accession>Q4T445</accession>
<reference evidence="3" key="1">
    <citation type="journal article" date="2004" name="Nature">
        <title>Genome duplication in the teleost fish Tetraodon nigroviridis reveals the early vertebrate proto-karyotype.</title>
        <authorList>
            <person name="Jaillon O."/>
            <person name="Aury J.-M."/>
            <person name="Brunet F."/>
            <person name="Petit J.-L."/>
            <person name="Stange-Thomann N."/>
            <person name="Mauceli E."/>
            <person name="Bouneau L."/>
            <person name="Fischer C."/>
            <person name="Ozouf-Costaz C."/>
            <person name="Bernot A."/>
            <person name="Nicaud S."/>
            <person name="Jaffe D."/>
            <person name="Fisher S."/>
            <person name="Lutfalla G."/>
            <person name="Dossat C."/>
            <person name="Segurens B."/>
            <person name="Dasilva C."/>
            <person name="Salanoubat M."/>
            <person name="Levy M."/>
            <person name="Boudet N."/>
            <person name="Castellano S."/>
            <person name="Anthouard V."/>
            <person name="Jubin C."/>
            <person name="Castelli V."/>
            <person name="Katinka M."/>
            <person name="Vacherie B."/>
            <person name="Biemont C."/>
            <person name="Skalli Z."/>
            <person name="Cattolico L."/>
            <person name="Poulain J."/>
            <person name="De Berardinis V."/>
            <person name="Cruaud C."/>
            <person name="Duprat S."/>
            <person name="Brottier P."/>
            <person name="Coutanceau J.-P."/>
            <person name="Gouzy J."/>
            <person name="Parra G."/>
            <person name="Lardier G."/>
            <person name="Chapple C."/>
            <person name="McKernan K.J."/>
            <person name="McEwan P."/>
            <person name="Bosak S."/>
            <person name="Kellis M."/>
            <person name="Volff J.-N."/>
            <person name="Guigo R."/>
            <person name="Zody M.C."/>
            <person name="Mesirov J."/>
            <person name="Lindblad-Toh K."/>
            <person name="Birren B."/>
            <person name="Nusbaum C."/>
            <person name="Kahn D."/>
            <person name="Robinson-Rechavi M."/>
            <person name="Laudet V."/>
            <person name="Schachter V."/>
            <person name="Quetier F."/>
            <person name="Saurin W."/>
            <person name="Scarpelli C."/>
            <person name="Wincker P."/>
            <person name="Lander E.S."/>
            <person name="Weissenbach J."/>
            <person name="Roest Crollius H."/>
        </authorList>
    </citation>
    <scope>NUCLEOTIDE SEQUENCE [LARGE SCALE GENOMIC DNA]</scope>
</reference>
<feature type="non-terminal residue" evidence="3">
    <location>
        <position position="1"/>
    </location>
</feature>
<feature type="chain" id="PRO_5004244588" evidence="1">
    <location>
        <begin position="24"/>
        <end position="127"/>
    </location>
</feature>
<feature type="signal peptide" evidence="1">
    <location>
        <begin position="1"/>
        <end position="23"/>
    </location>
</feature>